<reference evidence="2 3" key="1">
    <citation type="submission" date="2018-08" db="EMBL/GenBank/DDBJ databases">
        <title>Recombination of ecologically and evolutionarily significant loci maintains genetic cohesion in the Pseudomonas syringae species complex.</title>
        <authorList>
            <person name="Dillon M."/>
            <person name="Thakur S."/>
            <person name="Almeida R.N.D."/>
            <person name="Weir B.S."/>
            <person name="Guttman D.S."/>
        </authorList>
    </citation>
    <scope>NUCLEOTIDE SEQUENCE [LARGE SCALE GENOMIC DNA]</scope>
    <source>
        <strain evidence="2 3">ICMP 4182</strain>
    </source>
</reference>
<dbReference type="InterPro" id="IPR057253">
    <property type="entry name" value="CoiA-like_N"/>
</dbReference>
<dbReference type="EMBL" id="RBQX01000317">
    <property type="protein sequence ID" value="RMQ08726.1"/>
    <property type="molecule type" value="Genomic_DNA"/>
</dbReference>
<evidence type="ECO:0000313" key="2">
    <source>
        <dbReference type="EMBL" id="RMQ08726.1"/>
    </source>
</evidence>
<dbReference type="Proteomes" id="UP000272471">
    <property type="component" value="Unassembled WGS sequence"/>
</dbReference>
<proteinExistence type="predicted"/>
<dbReference type="AlphaFoldDB" id="A0A0N8RJZ7"/>
<dbReference type="Pfam" id="PF25164">
    <property type="entry name" value="CoiA_N"/>
    <property type="match status" value="1"/>
</dbReference>
<protein>
    <recommendedName>
        <fullName evidence="1">Competence protein CoiA-like N-terminal domain-containing protein</fullName>
    </recommendedName>
</protein>
<feature type="domain" description="Competence protein CoiA-like N-terminal" evidence="1">
    <location>
        <begin position="20"/>
        <end position="49"/>
    </location>
</feature>
<evidence type="ECO:0000259" key="1">
    <source>
        <dbReference type="Pfam" id="PF25164"/>
    </source>
</evidence>
<evidence type="ECO:0000313" key="3">
    <source>
        <dbReference type="Proteomes" id="UP000272471"/>
    </source>
</evidence>
<accession>A0A0N8RJZ7</accession>
<organism evidence="2 3">
    <name type="scientific">Pseudomonas savastanoi pv. glycinea</name>
    <name type="common">Pseudomonas syringae pv. glycinea</name>
    <dbReference type="NCBI Taxonomy" id="318"/>
    <lineage>
        <taxon>Bacteria</taxon>
        <taxon>Pseudomonadati</taxon>
        <taxon>Pseudomonadota</taxon>
        <taxon>Gammaproteobacteria</taxon>
        <taxon>Pseudomonadales</taxon>
        <taxon>Pseudomonadaceae</taxon>
        <taxon>Pseudomonas</taxon>
    </lineage>
</organism>
<gene>
    <name evidence="2" type="ORF">ALQ11_200040</name>
</gene>
<dbReference type="RefSeq" id="WP_004666846.1">
    <property type="nucleotide sequence ID" value="NZ_LGLL01000034.1"/>
</dbReference>
<sequence length="221" mass="25700">MRYANVNGVKSEAQPKMRGVCRACDGEVVAKCGKHVIWHWSHLSLSTCDRWWEAETEWHRQWKDRFPEDWQEVVQYEALTGEKHIADVRTEHGVVVEFQRSTIDPAEVNARESFYQRMVWVIDGSKSEFDSVNFSNMRSRPDADGFAFFRWYGRSKLFHRWHTTTPVFIDFGDKYGFWRVCKFDPKSKEGVALLVDRSLFTAALIQGTSDFSRNGGPASAF</sequence>
<name>A0A0N8RJZ7_PSESG</name>
<comment type="caution">
    <text evidence="2">The sequence shown here is derived from an EMBL/GenBank/DDBJ whole genome shotgun (WGS) entry which is preliminary data.</text>
</comment>
<dbReference type="GeneID" id="77276684"/>